<dbReference type="Gene3D" id="3.90.1720.10">
    <property type="entry name" value="endopeptidase domain like (from Nostoc punctiforme)"/>
    <property type="match status" value="1"/>
</dbReference>
<dbReference type="PROSITE" id="PS51935">
    <property type="entry name" value="NLPC_P60"/>
    <property type="match status" value="1"/>
</dbReference>
<dbReference type="InterPro" id="IPR036582">
    <property type="entry name" value="Mao_N_sf"/>
</dbReference>
<comment type="similarity">
    <text evidence="1">Belongs to the peptidase C40 family.</text>
</comment>
<dbReference type="Pfam" id="PF00877">
    <property type="entry name" value="NLPC_P60"/>
    <property type="match status" value="1"/>
</dbReference>
<dbReference type="Proteomes" id="UP000323257">
    <property type="component" value="Unassembled WGS sequence"/>
</dbReference>
<dbReference type="GO" id="GO:0008234">
    <property type="term" value="F:cysteine-type peptidase activity"/>
    <property type="evidence" value="ECO:0007669"/>
    <property type="project" value="UniProtKB-KW"/>
</dbReference>
<gene>
    <name evidence="7" type="ORF">BCM02_11157</name>
</gene>
<feature type="compositionally biased region" description="Polar residues" evidence="5">
    <location>
        <begin position="165"/>
        <end position="176"/>
    </location>
</feature>
<sequence>MAWQSPRGAYYDASGAQGLVIVCSMLHNMRVQTAGNGGFVVLSVPQAGRLGLDARGEKEIQLPPSHSFWAMGQAILEIENEGEGAQEIMMTSKRVLLAGTALMLALAASGCAGQQQENPSGAENGKSAPKNESKAQQAGEGRPMLQGGNETQSKSKAQPGGRMQAKTNESQPSKLQVNDNEATIGLQQIDGKPYVSLRDLLGPVGYQMRLSDDGREVMIGGTDPLYKVGLDSVKAERDGQTIMLAEPAKRKGDDVLIPESALGDLFQEDIRYTNGGSDIKLSPLSDDRESMRDLEKGDVSEQPGGQQQSEAKQGGGGPMIIEGEEDGGGGMKMQAAGLPNVDIDALIQTAMKYRGVPYLFGAGPYSRTKRFDCSSFTQYVFAKYGIKLKRVSYNQAVQGIFVSKANLRRGDLVFFSVPGRFKSDKKVGHVGIYIGSGQMIHTFSTNSGGVHISSIKSGTWARRYLRARRVAT</sequence>
<dbReference type="InterPro" id="IPR000064">
    <property type="entry name" value="NLP_P60_dom"/>
</dbReference>
<dbReference type="EMBL" id="VNHS01000011">
    <property type="protein sequence ID" value="TYP70552.1"/>
    <property type="molecule type" value="Genomic_DNA"/>
</dbReference>
<dbReference type="AlphaFoldDB" id="A0A5S5BWI6"/>
<dbReference type="PANTHER" id="PTHR47053:SF1">
    <property type="entry name" value="MUREIN DD-ENDOPEPTIDASE MEPH-RELATED"/>
    <property type="match status" value="1"/>
</dbReference>
<dbReference type="InterPro" id="IPR051202">
    <property type="entry name" value="Peptidase_C40"/>
</dbReference>
<dbReference type="SUPFAM" id="SSF55383">
    <property type="entry name" value="Copper amine oxidase, domain N"/>
    <property type="match status" value="1"/>
</dbReference>
<dbReference type="PANTHER" id="PTHR47053">
    <property type="entry name" value="MUREIN DD-ENDOPEPTIDASE MEPH-RELATED"/>
    <property type="match status" value="1"/>
</dbReference>
<feature type="region of interest" description="Disordered" evidence="5">
    <location>
        <begin position="113"/>
        <end position="176"/>
    </location>
</feature>
<protein>
    <submittedName>
        <fullName evidence="7">NlpC/P60 family protein</fullName>
    </submittedName>
</protein>
<name>A0A5S5BWI6_9BACL</name>
<feature type="compositionally biased region" description="Basic and acidic residues" evidence="5">
    <location>
        <begin position="285"/>
        <end position="299"/>
    </location>
</feature>
<evidence type="ECO:0000313" key="7">
    <source>
        <dbReference type="EMBL" id="TYP70552.1"/>
    </source>
</evidence>
<comment type="caution">
    <text evidence="7">The sequence shown here is derived from an EMBL/GenBank/DDBJ whole genome shotgun (WGS) entry which is preliminary data.</text>
</comment>
<dbReference type="InterPro" id="IPR038765">
    <property type="entry name" value="Papain-like_cys_pep_sf"/>
</dbReference>
<evidence type="ECO:0000256" key="3">
    <source>
        <dbReference type="ARBA" id="ARBA00022801"/>
    </source>
</evidence>
<feature type="domain" description="NlpC/P60" evidence="6">
    <location>
        <begin position="340"/>
        <end position="471"/>
    </location>
</feature>
<evidence type="ECO:0000256" key="4">
    <source>
        <dbReference type="ARBA" id="ARBA00022807"/>
    </source>
</evidence>
<keyword evidence="2" id="KW-0645">Protease</keyword>
<accession>A0A5S5BWI6</accession>
<keyword evidence="8" id="KW-1185">Reference proteome</keyword>
<evidence type="ECO:0000313" key="8">
    <source>
        <dbReference type="Proteomes" id="UP000323257"/>
    </source>
</evidence>
<evidence type="ECO:0000259" key="6">
    <source>
        <dbReference type="PROSITE" id="PS51935"/>
    </source>
</evidence>
<keyword evidence="3" id="KW-0378">Hydrolase</keyword>
<evidence type="ECO:0000256" key="2">
    <source>
        <dbReference type="ARBA" id="ARBA00022670"/>
    </source>
</evidence>
<keyword evidence="4" id="KW-0788">Thiol protease</keyword>
<evidence type="ECO:0000256" key="1">
    <source>
        <dbReference type="ARBA" id="ARBA00007074"/>
    </source>
</evidence>
<evidence type="ECO:0000256" key="5">
    <source>
        <dbReference type="SAM" id="MobiDB-lite"/>
    </source>
</evidence>
<organism evidence="7 8">
    <name type="scientific">Paenibacillus methanolicus</name>
    <dbReference type="NCBI Taxonomy" id="582686"/>
    <lineage>
        <taxon>Bacteria</taxon>
        <taxon>Bacillati</taxon>
        <taxon>Bacillota</taxon>
        <taxon>Bacilli</taxon>
        <taxon>Bacillales</taxon>
        <taxon>Paenibacillaceae</taxon>
        <taxon>Paenibacillus</taxon>
    </lineage>
</organism>
<proteinExistence type="inferred from homology"/>
<dbReference type="SUPFAM" id="SSF54001">
    <property type="entry name" value="Cysteine proteinases"/>
    <property type="match status" value="1"/>
</dbReference>
<feature type="region of interest" description="Disordered" evidence="5">
    <location>
        <begin position="276"/>
        <end position="328"/>
    </location>
</feature>
<dbReference type="GO" id="GO:0006508">
    <property type="term" value="P:proteolysis"/>
    <property type="evidence" value="ECO:0007669"/>
    <property type="project" value="UniProtKB-KW"/>
</dbReference>
<reference evidence="7 8" key="1">
    <citation type="submission" date="2019-07" db="EMBL/GenBank/DDBJ databases">
        <title>Genomic Encyclopedia of Type Strains, Phase III (KMG-III): the genomes of soil and plant-associated and newly described type strains.</title>
        <authorList>
            <person name="Whitman W."/>
        </authorList>
    </citation>
    <scope>NUCLEOTIDE SEQUENCE [LARGE SCALE GENOMIC DNA]</scope>
    <source>
        <strain evidence="7 8">BL24</strain>
    </source>
</reference>